<reference evidence="2" key="1">
    <citation type="journal article" date="2014" name="Front. Microbiol.">
        <title>High frequency of phylogenetically diverse reductive dehalogenase-homologous genes in deep subseafloor sedimentary metagenomes.</title>
        <authorList>
            <person name="Kawai M."/>
            <person name="Futagami T."/>
            <person name="Toyoda A."/>
            <person name="Takaki Y."/>
            <person name="Nishi S."/>
            <person name="Hori S."/>
            <person name="Arai W."/>
            <person name="Tsubouchi T."/>
            <person name="Morono Y."/>
            <person name="Uchiyama I."/>
            <person name="Ito T."/>
            <person name="Fujiyama A."/>
            <person name="Inagaki F."/>
            <person name="Takami H."/>
        </authorList>
    </citation>
    <scope>NUCLEOTIDE SEQUENCE</scope>
    <source>
        <strain evidence="2">Expedition CK06-06</strain>
    </source>
</reference>
<dbReference type="Gene3D" id="3.60.15.10">
    <property type="entry name" value="Ribonuclease Z/Hydroxyacylglutathione hydrolase-like"/>
    <property type="match status" value="1"/>
</dbReference>
<dbReference type="Pfam" id="PF12706">
    <property type="entry name" value="Lactamase_B_2"/>
    <property type="match status" value="1"/>
</dbReference>
<gene>
    <name evidence="2" type="ORF">S12H4_04006</name>
</gene>
<evidence type="ECO:0000259" key="1">
    <source>
        <dbReference type="SMART" id="SM00849"/>
    </source>
</evidence>
<protein>
    <recommendedName>
        <fullName evidence="1">Metallo-beta-lactamase domain-containing protein</fullName>
    </recommendedName>
</protein>
<name>X1QV28_9ZZZZ</name>
<accession>X1QV28</accession>
<dbReference type="AlphaFoldDB" id="X1QV28"/>
<organism evidence="2">
    <name type="scientific">marine sediment metagenome</name>
    <dbReference type="NCBI Taxonomy" id="412755"/>
    <lineage>
        <taxon>unclassified sequences</taxon>
        <taxon>metagenomes</taxon>
        <taxon>ecological metagenomes</taxon>
    </lineage>
</organism>
<feature type="domain" description="Metallo-beta-lactamase" evidence="1">
    <location>
        <begin position="21"/>
        <end position="182"/>
    </location>
</feature>
<dbReference type="SMART" id="SM00849">
    <property type="entry name" value="Lactamase_B"/>
    <property type="match status" value="1"/>
</dbReference>
<dbReference type="PANTHER" id="PTHR42663">
    <property type="entry name" value="HYDROLASE C777.06C-RELATED-RELATED"/>
    <property type="match status" value="1"/>
</dbReference>
<comment type="caution">
    <text evidence="2">The sequence shown here is derived from an EMBL/GenBank/DDBJ whole genome shotgun (WGS) entry which is preliminary data.</text>
</comment>
<dbReference type="InterPro" id="IPR036866">
    <property type="entry name" value="RibonucZ/Hydroxyglut_hydro"/>
</dbReference>
<dbReference type="InterPro" id="IPR001279">
    <property type="entry name" value="Metallo-B-lactamas"/>
</dbReference>
<dbReference type="PANTHER" id="PTHR42663:SF6">
    <property type="entry name" value="HYDROLASE C777.06C-RELATED"/>
    <property type="match status" value="1"/>
</dbReference>
<evidence type="ECO:0000313" key="2">
    <source>
        <dbReference type="EMBL" id="GAI72422.1"/>
    </source>
</evidence>
<dbReference type="EMBL" id="BARW01001185">
    <property type="protein sequence ID" value="GAI72422.1"/>
    <property type="molecule type" value="Genomic_DNA"/>
</dbReference>
<dbReference type="SUPFAM" id="SSF56281">
    <property type="entry name" value="Metallo-hydrolase/oxidoreductase"/>
    <property type="match status" value="1"/>
</dbReference>
<sequence>MIIEFPGTRGEIEESSAEHKYHSSLIIRYKKTGALIDFGIKYNPQLINKINDFDFILITHAHPDHYIWTVEDENRINIPVYLTRIALDYGKYKPKDYRIFQTGKKYSLKCLNITAYKVIHSIRCPAVGYKIKGDKTIIYAPDIVDFEEDKGTVLKDVDLLIADGSSLNINMVRRKEGKLFGHTRVKTIIEWCKKYNIGSLIVTHCGKQIVTMDKKELAGRLEEYTGGKINAIVAYDGYRMEL</sequence>
<proteinExistence type="predicted"/>